<evidence type="ECO:0000256" key="3">
    <source>
        <dbReference type="ARBA" id="ARBA00007171"/>
    </source>
</evidence>
<dbReference type="InterPro" id="IPR012338">
    <property type="entry name" value="Beta-lactam/transpept-like"/>
</dbReference>
<dbReference type="PANTHER" id="PTHR30627">
    <property type="entry name" value="PEPTIDOGLYCAN D,D-TRANSPEPTIDASE"/>
    <property type="match status" value="1"/>
</dbReference>
<comment type="catalytic activity">
    <reaction evidence="1">
        <text>a beta-lactam + H2O = a substituted beta-amino acid</text>
        <dbReference type="Rhea" id="RHEA:20401"/>
        <dbReference type="ChEBI" id="CHEBI:15377"/>
        <dbReference type="ChEBI" id="CHEBI:35627"/>
        <dbReference type="ChEBI" id="CHEBI:140347"/>
        <dbReference type="EC" id="3.5.2.6"/>
    </reaction>
</comment>
<name>A0AA42J2W2_9FIRM</name>
<evidence type="ECO:0000313" key="13">
    <source>
        <dbReference type="EMBL" id="MDA3733653.1"/>
    </source>
</evidence>
<keyword evidence="9" id="KW-0046">Antibiotic resistance</keyword>
<dbReference type="SUPFAM" id="SSF56601">
    <property type="entry name" value="beta-lactamase/transpeptidase-like"/>
    <property type="match status" value="1"/>
</dbReference>
<dbReference type="GO" id="GO:0008800">
    <property type="term" value="F:beta-lactamase activity"/>
    <property type="evidence" value="ECO:0007669"/>
    <property type="project" value="UniProtKB-EC"/>
</dbReference>
<dbReference type="InterPro" id="IPR050515">
    <property type="entry name" value="Beta-lactam/transpept"/>
</dbReference>
<dbReference type="InterPro" id="IPR005311">
    <property type="entry name" value="PBP_dimer"/>
</dbReference>
<reference evidence="13" key="1">
    <citation type="journal article" date="2023" name="Int. J. Syst. Evol. Microbiol.">
        <title>&lt;i&gt;Holtiella tumoricola&lt;/i&gt; gen. nov. sp. nov., isolated from a human clinical sample.</title>
        <authorList>
            <person name="Allen-Vercoe E."/>
            <person name="Daigneault M.C."/>
            <person name="Vancuren S.J."/>
            <person name="Cochrane K."/>
            <person name="O'Neal L.L."/>
            <person name="Sankaranarayanan K."/>
            <person name="Lawson P.A."/>
        </authorList>
    </citation>
    <scope>NUCLEOTIDE SEQUENCE</scope>
    <source>
        <strain evidence="13">CC70A</strain>
    </source>
</reference>
<dbReference type="PANTHER" id="PTHR30627:SF6">
    <property type="entry name" value="BETA-LACTAMASE YBXI-RELATED"/>
    <property type="match status" value="1"/>
</dbReference>
<evidence type="ECO:0000259" key="12">
    <source>
        <dbReference type="Pfam" id="PF03717"/>
    </source>
</evidence>
<keyword evidence="6" id="KW-0732">Signal</keyword>
<dbReference type="InterPro" id="IPR001460">
    <property type="entry name" value="PCN-bd_Tpept"/>
</dbReference>
<evidence type="ECO:0000256" key="5">
    <source>
        <dbReference type="ARBA" id="ARBA00012865"/>
    </source>
</evidence>
<evidence type="ECO:0000259" key="11">
    <source>
        <dbReference type="Pfam" id="PF00905"/>
    </source>
</evidence>
<evidence type="ECO:0000313" key="14">
    <source>
        <dbReference type="Proteomes" id="UP001169242"/>
    </source>
</evidence>
<dbReference type="Proteomes" id="UP001169242">
    <property type="component" value="Unassembled WGS sequence"/>
</dbReference>
<evidence type="ECO:0000256" key="9">
    <source>
        <dbReference type="ARBA" id="ARBA00023251"/>
    </source>
</evidence>
<keyword evidence="8 10" id="KW-0472">Membrane</keyword>
<dbReference type="AlphaFoldDB" id="A0AA42J2W2"/>
<keyword evidence="7" id="KW-0378">Hydrolase</keyword>
<feature type="domain" description="Penicillin-binding protein transpeptidase" evidence="11">
    <location>
        <begin position="480"/>
        <end position="657"/>
    </location>
</feature>
<evidence type="ECO:0000256" key="2">
    <source>
        <dbReference type="ARBA" id="ARBA00004370"/>
    </source>
</evidence>
<dbReference type="RefSeq" id="WP_271013434.1">
    <property type="nucleotide sequence ID" value="NZ_JAQIFT010000068.1"/>
</dbReference>
<dbReference type="GO" id="GO:0005886">
    <property type="term" value="C:plasma membrane"/>
    <property type="evidence" value="ECO:0007669"/>
    <property type="project" value="TreeGrafter"/>
</dbReference>
<protein>
    <recommendedName>
        <fullName evidence="5">beta-lactamase</fullName>
        <ecNumber evidence="5">3.5.2.6</ecNumber>
    </recommendedName>
</protein>
<feature type="domain" description="Penicillin-binding protein transpeptidase" evidence="11">
    <location>
        <begin position="865"/>
        <end position="1023"/>
    </location>
</feature>
<dbReference type="Pfam" id="PF00905">
    <property type="entry name" value="Transpeptidase"/>
    <property type="match status" value="2"/>
</dbReference>
<dbReference type="EMBL" id="JAQIFT010000068">
    <property type="protein sequence ID" value="MDA3733653.1"/>
    <property type="molecule type" value="Genomic_DNA"/>
</dbReference>
<keyword evidence="14" id="KW-1185">Reference proteome</keyword>
<evidence type="ECO:0000256" key="6">
    <source>
        <dbReference type="ARBA" id="ARBA00022729"/>
    </source>
</evidence>
<organism evidence="13 14">
    <name type="scientific">Holtiella tumoricola</name>
    <dbReference type="NCBI Taxonomy" id="3018743"/>
    <lineage>
        <taxon>Bacteria</taxon>
        <taxon>Bacillati</taxon>
        <taxon>Bacillota</taxon>
        <taxon>Clostridia</taxon>
        <taxon>Lachnospirales</taxon>
        <taxon>Cellulosilyticaceae</taxon>
        <taxon>Holtiella</taxon>
    </lineage>
</organism>
<sequence>MKKKVNSILHIFSDRLFLLFAGICVLFIVITGKFYQLQIIEHDKYANNLRASVERSIQVEAPRGLIYDRYGRPLAVNKPNNVISIDQQVQMKKSELNRILLDVVNLLEKNGDTYLDEIPITKDAPFEYTEGKTGINQFMYSIPYNNEEHRQQLLQMSAGEVIEYLRGKYDIDETMTDEEARKVIALRTEIYKVAYSKYKTVKVAKGVSNETIAYLEEHHDDFPGVIVDVEAVRYYNEPEILGNLIGYTRTITEAQYEEMKEQGYDKDDIVGHEGVEKTMESELRGQKGLERVEVDNVGRRVHTIEKEEAIPGNDVFLTIDLDLQRVAYESTEKNLSEAIVEKLKGTNPKAFSLTSKEVIISMLNSSQLDMRKLEKAEEGTIQYEIYQKLMGKYNNLDAVVKETLTPLQLLTQLLEENTGEFTEKDMLLVFDEQGAIDLSQDVVQAFKTNRNGTTEYTLIDQFEKGTLKPNQMSVTPSSASTVVIDVATGEVLALVGYPSYNSNEMTTNFNRYYNTLFDNRSMLWNRALMTAKAPGSTFKMISAIAGLEEGVITPDTLIYDSGIFEKAGNPAPRCWIYTNNGHGHGNVNLSKAIEVSCNYYFYELAYRLGLKGGAPYGGIDMLTKYVEMLGLDQKTGIELAESPPNISTPYNLVKNQIAEQFSAIRKLDEDKLKKYIEEIVEVMEKGIYPIESSAGESVDEQISYLAQYELKRNLEPVFQEAFDDDLSKVIEGAYKQMQLALQSDSKIYLEQILEGTMHDTKERSLRNKAKSQLSIALNNMIGEHLDEQISTVINEIDIYEILDAYEHAYNTLYNRQIKQAPDSEVVTELKKRLETLDESQEFYKQDMLKKFKTSLINNIANEILSGLRLEWTDGTTVRTAIGQGDNAFTPIQMGRYIAALANGEYVYNLRIIDGINHTKTNQGYVATEPSIYNELNIKESTLKSVYEGMYQVTHGTLGSARNVFKTFEVPVAGKTGTAQENNDEHSWFVGFAPYENPEIAVVTTVYNAYGQGTYGQEITKDILSEYFNLGKEAPKTTLDNMFVE</sequence>
<dbReference type="Pfam" id="PF03717">
    <property type="entry name" value="PBP_dimer"/>
    <property type="match status" value="1"/>
</dbReference>
<keyword evidence="10" id="KW-0812">Transmembrane</keyword>
<dbReference type="GO" id="GO:0071555">
    <property type="term" value="P:cell wall organization"/>
    <property type="evidence" value="ECO:0007669"/>
    <property type="project" value="TreeGrafter"/>
</dbReference>
<comment type="similarity">
    <text evidence="3">Belongs to the transpeptidase family.</text>
</comment>
<dbReference type="Gene3D" id="3.40.710.10">
    <property type="entry name" value="DD-peptidase/beta-lactamase superfamily"/>
    <property type="match status" value="2"/>
</dbReference>
<dbReference type="GO" id="GO:0046677">
    <property type="term" value="P:response to antibiotic"/>
    <property type="evidence" value="ECO:0007669"/>
    <property type="project" value="UniProtKB-KW"/>
</dbReference>
<comment type="subcellular location">
    <subcellularLocation>
        <location evidence="2">Membrane</location>
    </subcellularLocation>
</comment>
<dbReference type="GO" id="GO:0008658">
    <property type="term" value="F:penicillin binding"/>
    <property type="evidence" value="ECO:0007669"/>
    <property type="project" value="InterPro"/>
</dbReference>
<comment type="similarity">
    <text evidence="4">Belongs to the class-D beta-lactamase family.</text>
</comment>
<dbReference type="InterPro" id="IPR036138">
    <property type="entry name" value="PBP_dimer_sf"/>
</dbReference>
<feature type="transmembrane region" description="Helical" evidence="10">
    <location>
        <begin position="16"/>
        <end position="35"/>
    </location>
</feature>
<gene>
    <name evidence="13" type="ORF">PBV87_19470</name>
</gene>
<keyword evidence="10" id="KW-1133">Transmembrane helix</keyword>
<comment type="caution">
    <text evidence="13">The sequence shown here is derived from an EMBL/GenBank/DDBJ whole genome shotgun (WGS) entry which is preliminary data.</text>
</comment>
<feature type="domain" description="Penicillin-binding protein dimerisation" evidence="12">
    <location>
        <begin position="59"/>
        <end position="304"/>
    </location>
</feature>
<dbReference type="EC" id="3.5.2.6" evidence="5"/>
<dbReference type="SUPFAM" id="SSF56519">
    <property type="entry name" value="Penicillin binding protein dimerisation domain"/>
    <property type="match status" value="1"/>
</dbReference>
<evidence type="ECO:0000256" key="8">
    <source>
        <dbReference type="ARBA" id="ARBA00023136"/>
    </source>
</evidence>
<accession>A0AA42J2W2</accession>
<evidence type="ECO:0000256" key="4">
    <source>
        <dbReference type="ARBA" id="ARBA00007898"/>
    </source>
</evidence>
<evidence type="ECO:0000256" key="7">
    <source>
        <dbReference type="ARBA" id="ARBA00022801"/>
    </source>
</evidence>
<proteinExistence type="inferred from homology"/>
<evidence type="ECO:0000256" key="1">
    <source>
        <dbReference type="ARBA" id="ARBA00001526"/>
    </source>
</evidence>
<dbReference type="Gene3D" id="3.90.1310.10">
    <property type="entry name" value="Penicillin-binding protein 2a (Domain 2)"/>
    <property type="match status" value="2"/>
</dbReference>
<evidence type="ECO:0000256" key="10">
    <source>
        <dbReference type="SAM" id="Phobius"/>
    </source>
</evidence>